<name>A0ACC0XJ26_9ROSI</name>
<comment type="caution">
    <text evidence="1">The sequence shown here is derived from an EMBL/GenBank/DDBJ whole genome shotgun (WGS) entry which is preliminary data.</text>
</comment>
<sequence>MSEEIFLRIMGVTIAKEAWDTLQEEFQGSEKVHTTKLQSFRRDFENLKMEDNESPKDYYSRIKELVNQMRAYGENITDKKIVRKILITCTEKYDLVISAIEESKDFRKINTH</sequence>
<keyword evidence="2" id="KW-1185">Reference proteome</keyword>
<evidence type="ECO:0000313" key="2">
    <source>
        <dbReference type="Proteomes" id="UP001163603"/>
    </source>
</evidence>
<evidence type="ECO:0000313" key="1">
    <source>
        <dbReference type="EMBL" id="KAJ0017426.1"/>
    </source>
</evidence>
<organism evidence="1 2">
    <name type="scientific">Pistacia integerrima</name>
    <dbReference type="NCBI Taxonomy" id="434235"/>
    <lineage>
        <taxon>Eukaryota</taxon>
        <taxon>Viridiplantae</taxon>
        <taxon>Streptophyta</taxon>
        <taxon>Embryophyta</taxon>
        <taxon>Tracheophyta</taxon>
        <taxon>Spermatophyta</taxon>
        <taxon>Magnoliopsida</taxon>
        <taxon>eudicotyledons</taxon>
        <taxon>Gunneridae</taxon>
        <taxon>Pentapetalae</taxon>
        <taxon>rosids</taxon>
        <taxon>malvids</taxon>
        <taxon>Sapindales</taxon>
        <taxon>Anacardiaceae</taxon>
        <taxon>Pistacia</taxon>
    </lineage>
</organism>
<gene>
    <name evidence="1" type="ORF">Pint_11322</name>
</gene>
<reference evidence="2" key="1">
    <citation type="journal article" date="2023" name="G3 (Bethesda)">
        <title>Genome assembly and association tests identify interacting loci associated with vigor, precocity, and sex in interspecific pistachio rootstocks.</title>
        <authorList>
            <person name="Palmer W."/>
            <person name="Jacygrad E."/>
            <person name="Sagayaradj S."/>
            <person name="Cavanaugh K."/>
            <person name="Han R."/>
            <person name="Bertier L."/>
            <person name="Beede B."/>
            <person name="Kafkas S."/>
            <person name="Golino D."/>
            <person name="Preece J."/>
            <person name="Michelmore R."/>
        </authorList>
    </citation>
    <scope>NUCLEOTIDE SEQUENCE [LARGE SCALE GENOMIC DNA]</scope>
</reference>
<proteinExistence type="predicted"/>
<dbReference type="Proteomes" id="UP001163603">
    <property type="component" value="Chromosome 12"/>
</dbReference>
<protein>
    <submittedName>
        <fullName evidence="1">Uncharacterized protein</fullName>
    </submittedName>
</protein>
<accession>A0ACC0XJ26</accession>
<dbReference type="EMBL" id="CM047747">
    <property type="protein sequence ID" value="KAJ0017426.1"/>
    <property type="molecule type" value="Genomic_DNA"/>
</dbReference>